<organism evidence="2">
    <name type="scientific">Athelia psychrophila</name>
    <dbReference type="NCBI Taxonomy" id="1759441"/>
    <lineage>
        <taxon>Eukaryota</taxon>
        <taxon>Fungi</taxon>
        <taxon>Dikarya</taxon>
        <taxon>Basidiomycota</taxon>
        <taxon>Agaricomycotina</taxon>
        <taxon>Agaricomycetes</taxon>
        <taxon>Agaricomycetidae</taxon>
        <taxon>Atheliales</taxon>
        <taxon>Atheliaceae</taxon>
        <taxon>Athelia</taxon>
    </lineage>
</organism>
<accession>A0A166V3M8</accession>
<evidence type="ECO:0000313" key="2">
    <source>
        <dbReference type="EMBL" id="KZP32315.1"/>
    </source>
</evidence>
<sequence length="179" mass="19773">MANIHIGDIAPLSALPEERHSSPPTFEVHTTASMDDSSESSHASSIALPASSKPFMVHAIDREPDYIPNVIIMASRSPPDSLAGQFWRRKASRVYRVDGSSSEDLDATRKTGRSELSAPYSRRGGRKRRAIRSTKDLENLADDEAEWSHPTSRRSVFDDFCTTDVTGNAFVRPKISTRG</sequence>
<reference evidence="2" key="1">
    <citation type="journal article" date="2016" name="Mol. Biol. Evol.">
        <title>Comparative Genomics of Early-Diverging Mushroom-Forming Fungi Provides Insights into the Origins of Lignocellulose Decay Capabilities.</title>
        <authorList>
            <person name="Nagy L.G."/>
            <person name="Riley R."/>
            <person name="Tritt A."/>
            <person name="Adam C."/>
            <person name="Daum C."/>
            <person name="Floudas D."/>
            <person name="Sun H."/>
            <person name="Yadav J.S."/>
            <person name="Pangilinan J."/>
            <person name="Larsson K.H."/>
            <person name="Matsuura K."/>
            <person name="Barry K."/>
            <person name="Labutti K."/>
            <person name="Kuo R."/>
            <person name="Ohm R.A."/>
            <person name="Bhattacharya S.S."/>
            <person name="Shirouzu T."/>
            <person name="Yoshinaga Y."/>
            <person name="Martin F.M."/>
            <person name="Grigoriev I.V."/>
            <person name="Hibbett D.S."/>
        </authorList>
    </citation>
    <scope>NUCLEOTIDE SEQUENCE [LARGE SCALE GENOMIC DNA]</scope>
    <source>
        <strain evidence="2">CBS 109695</strain>
    </source>
</reference>
<dbReference type="AlphaFoldDB" id="A0A166V3M8"/>
<feature type="compositionally biased region" description="Basic residues" evidence="1">
    <location>
        <begin position="123"/>
        <end position="132"/>
    </location>
</feature>
<feature type="compositionally biased region" description="Low complexity" evidence="1">
    <location>
        <begin position="32"/>
        <end position="45"/>
    </location>
</feature>
<dbReference type="EMBL" id="KV417486">
    <property type="protein sequence ID" value="KZP32315.1"/>
    <property type="molecule type" value="Genomic_DNA"/>
</dbReference>
<name>A0A166V3M8_9AGAM</name>
<evidence type="ECO:0000256" key="1">
    <source>
        <dbReference type="SAM" id="MobiDB-lite"/>
    </source>
</evidence>
<dbReference type="OrthoDB" id="10587244at2759"/>
<gene>
    <name evidence="2" type="ORF">FIBSPDRAFT_515407</name>
</gene>
<feature type="region of interest" description="Disordered" evidence="1">
    <location>
        <begin position="95"/>
        <end position="151"/>
    </location>
</feature>
<feature type="region of interest" description="Disordered" evidence="1">
    <location>
        <begin position="13"/>
        <end position="45"/>
    </location>
</feature>
<proteinExistence type="predicted"/>
<protein>
    <submittedName>
        <fullName evidence="2">Uncharacterized protein</fullName>
    </submittedName>
</protein>
<feature type="compositionally biased region" description="Polar residues" evidence="1">
    <location>
        <begin position="22"/>
        <end position="31"/>
    </location>
</feature>